<organism evidence="5 6">
    <name type="scientific">Candidatus Desantisbacteria bacterium CG_4_10_14_0_8_um_filter_39_17</name>
    <dbReference type="NCBI Taxonomy" id="1974542"/>
    <lineage>
        <taxon>Bacteria</taxon>
        <taxon>Candidatus Desantisiibacteriota</taxon>
    </lineage>
</organism>
<evidence type="ECO:0000256" key="1">
    <source>
        <dbReference type="ARBA" id="ARBA00022603"/>
    </source>
</evidence>
<dbReference type="PRINTS" id="PR00508">
    <property type="entry name" value="S21N4MTFRASE"/>
</dbReference>
<proteinExistence type="inferred from homology"/>
<keyword evidence="1 5" id="KW-0489">Methyltransferase</keyword>
<evidence type="ECO:0000313" key="5">
    <source>
        <dbReference type="EMBL" id="PIZ16263.1"/>
    </source>
</evidence>
<dbReference type="AlphaFoldDB" id="A0A2H9PD69"/>
<accession>A0A2H9PD69</accession>
<dbReference type="InterPro" id="IPR002941">
    <property type="entry name" value="DNA_methylase_N4/N6"/>
</dbReference>
<dbReference type="SUPFAM" id="SSF53335">
    <property type="entry name" value="S-adenosyl-L-methionine-dependent methyltransferases"/>
    <property type="match status" value="2"/>
</dbReference>
<name>A0A2H9PD69_9BACT</name>
<gene>
    <name evidence="5" type="ORF">COY51_03185</name>
</gene>
<dbReference type="InterPro" id="IPR001091">
    <property type="entry name" value="RM_Methyltransferase"/>
</dbReference>
<dbReference type="EC" id="2.1.1.-" evidence="3"/>
<dbReference type="Pfam" id="PF01555">
    <property type="entry name" value="N6_N4_Mtase"/>
    <property type="match status" value="1"/>
</dbReference>
<dbReference type="GO" id="GO:0008170">
    <property type="term" value="F:N-methyltransferase activity"/>
    <property type="evidence" value="ECO:0007669"/>
    <property type="project" value="InterPro"/>
</dbReference>
<dbReference type="CDD" id="cd02440">
    <property type="entry name" value="AdoMet_MTases"/>
    <property type="match status" value="1"/>
</dbReference>
<sequence>MKRYKKTDKSRTKNWKLEEHVLFNEYESDPLSWKKSVIINKTKLLGKIEELQNLSDKSSLRYEIGLIQQIVNFPKSDKIGIMNIDGNGDTIIMNKGALLEELSQISQSQTFERAHYYIERLKKGVEKIRTSKINDINLNRWKEYTDILTDSLWVLDKRDASGAHMGWYWGNFIPQIPHQMMLRYTKKSEWVLDPFVGSGTTLIECKRLGRNGIGLELNPEVAEKAKALINKEQNPFNVKTIIETGDSRKIDLKKLLEKQGIKETQLLIMHPPYHNIIKFSNSADDLSNAPSTESFLKMFGEVIDNTYPILQKGRYLAIVIGDKYSRGEWIPLGFYTMQEVMKRGYSLKSIIVKNFEETRGKRNQKELWQYRALVGGFYIFKHEYILLFKKEK</sequence>
<protein>
    <recommendedName>
        <fullName evidence="3">Methyltransferase</fullName>
        <ecNumber evidence="3">2.1.1.-</ecNumber>
    </recommendedName>
</protein>
<comment type="similarity">
    <text evidence="3">Belongs to the N(4)/N(6)-methyltransferase family.</text>
</comment>
<dbReference type="Gene3D" id="3.40.50.150">
    <property type="entry name" value="Vaccinia Virus protein VP39"/>
    <property type="match status" value="2"/>
</dbReference>
<comment type="caution">
    <text evidence="5">The sequence shown here is derived from an EMBL/GenBank/DDBJ whole genome shotgun (WGS) entry which is preliminary data.</text>
</comment>
<evidence type="ECO:0000256" key="3">
    <source>
        <dbReference type="RuleBase" id="RU362026"/>
    </source>
</evidence>
<feature type="domain" description="DNA methylase N-4/N-6" evidence="4">
    <location>
        <begin position="110"/>
        <end position="226"/>
    </location>
</feature>
<dbReference type="EMBL" id="PFMS01000054">
    <property type="protein sequence ID" value="PIZ16263.1"/>
    <property type="molecule type" value="Genomic_DNA"/>
</dbReference>
<evidence type="ECO:0000259" key="4">
    <source>
        <dbReference type="Pfam" id="PF01555"/>
    </source>
</evidence>
<dbReference type="InterPro" id="IPR029063">
    <property type="entry name" value="SAM-dependent_MTases_sf"/>
</dbReference>
<evidence type="ECO:0000313" key="6">
    <source>
        <dbReference type="Proteomes" id="UP000234145"/>
    </source>
</evidence>
<dbReference type="GO" id="GO:0032259">
    <property type="term" value="P:methylation"/>
    <property type="evidence" value="ECO:0007669"/>
    <property type="project" value="UniProtKB-KW"/>
</dbReference>
<reference evidence="6" key="1">
    <citation type="submission" date="2017-09" db="EMBL/GenBank/DDBJ databases">
        <title>Depth-based differentiation of microbial function through sediment-hosted aquifers and enrichment of novel symbionts in the deep terrestrial subsurface.</title>
        <authorList>
            <person name="Probst A.J."/>
            <person name="Ladd B."/>
            <person name="Jarett J.K."/>
            <person name="Geller-Mcgrath D.E."/>
            <person name="Sieber C.M.K."/>
            <person name="Emerson J.B."/>
            <person name="Anantharaman K."/>
            <person name="Thomas B.C."/>
            <person name="Malmstrom R."/>
            <person name="Stieglmeier M."/>
            <person name="Klingl A."/>
            <person name="Woyke T."/>
            <person name="Ryan C.M."/>
            <person name="Banfield J.F."/>
        </authorList>
    </citation>
    <scope>NUCLEOTIDE SEQUENCE [LARGE SCALE GENOMIC DNA]</scope>
</reference>
<keyword evidence="2 5" id="KW-0808">Transferase</keyword>
<dbReference type="GO" id="GO:0003677">
    <property type="term" value="F:DNA binding"/>
    <property type="evidence" value="ECO:0007669"/>
    <property type="project" value="InterPro"/>
</dbReference>
<evidence type="ECO:0000256" key="2">
    <source>
        <dbReference type="ARBA" id="ARBA00022679"/>
    </source>
</evidence>
<dbReference type="Proteomes" id="UP000234145">
    <property type="component" value="Unassembled WGS sequence"/>
</dbReference>